<comment type="caution">
    <text evidence="1">The sequence shown here is derived from an EMBL/GenBank/DDBJ whole genome shotgun (WGS) entry which is preliminary data.</text>
</comment>
<evidence type="ECO:0008006" key="3">
    <source>
        <dbReference type="Google" id="ProtNLM"/>
    </source>
</evidence>
<dbReference type="InterPro" id="IPR036770">
    <property type="entry name" value="Ankyrin_rpt-contain_sf"/>
</dbReference>
<dbReference type="PANTHER" id="PTHR24159:SF5">
    <property type="entry name" value="ANK_REP_REGION DOMAIN-CONTAINING PROTEIN"/>
    <property type="match status" value="1"/>
</dbReference>
<dbReference type="Gene3D" id="1.25.40.20">
    <property type="entry name" value="Ankyrin repeat-containing domain"/>
    <property type="match status" value="2"/>
</dbReference>
<dbReference type="InterPro" id="IPR002110">
    <property type="entry name" value="Ankyrin_rpt"/>
</dbReference>
<name>A0ABR2HN18_9EUKA</name>
<proteinExistence type="predicted"/>
<organism evidence="1 2">
    <name type="scientific">Tritrichomonas musculus</name>
    <dbReference type="NCBI Taxonomy" id="1915356"/>
    <lineage>
        <taxon>Eukaryota</taxon>
        <taxon>Metamonada</taxon>
        <taxon>Parabasalia</taxon>
        <taxon>Tritrichomonadida</taxon>
        <taxon>Tritrichomonadidae</taxon>
        <taxon>Tritrichomonas</taxon>
    </lineage>
</organism>
<dbReference type="Proteomes" id="UP001470230">
    <property type="component" value="Unassembled WGS sequence"/>
</dbReference>
<accession>A0ABR2HN18</accession>
<reference evidence="1 2" key="1">
    <citation type="submission" date="2024-04" db="EMBL/GenBank/DDBJ databases">
        <title>Tritrichomonas musculus Genome.</title>
        <authorList>
            <person name="Alves-Ferreira E."/>
            <person name="Grigg M."/>
            <person name="Lorenzi H."/>
            <person name="Galac M."/>
        </authorList>
    </citation>
    <scope>NUCLEOTIDE SEQUENCE [LARGE SCALE GENOMIC DNA]</scope>
    <source>
        <strain evidence="1 2">EAF2021</strain>
    </source>
</reference>
<dbReference type="SUPFAM" id="SSF48403">
    <property type="entry name" value="Ankyrin repeat"/>
    <property type="match status" value="1"/>
</dbReference>
<dbReference type="Pfam" id="PF12796">
    <property type="entry name" value="Ank_2"/>
    <property type="match status" value="1"/>
</dbReference>
<evidence type="ECO:0000313" key="1">
    <source>
        <dbReference type="EMBL" id="KAK8850105.1"/>
    </source>
</evidence>
<dbReference type="EMBL" id="JAPFFF010000024">
    <property type="protein sequence ID" value="KAK8850105.1"/>
    <property type="molecule type" value="Genomic_DNA"/>
</dbReference>
<dbReference type="SMART" id="SM00248">
    <property type="entry name" value="ANK"/>
    <property type="match status" value="4"/>
</dbReference>
<dbReference type="PANTHER" id="PTHR24159">
    <property type="match status" value="1"/>
</dbReference>
<protein>
    <recommendedName>
        <fullName evidence="3">DUF3447 domain-containing protein</fullName>
    </recommendedName>
</protein>
<dbReference type="Pfam" id="PF13637">
    <property type="entry name" value="Ank_4"/>
    <property type="match status" value="1"/>
</dbReference>
<evidence type="ECO:0000313" key="2">
    <source>
        <dbReference type="Proteomes" id="UP001470230"/>
    </source>
</evidence>
<keyword evidence="2" id="KW-1185">Reference proteome</keyword>
<gene>
    <name evidence="1" type="ORF">M9Y10_018216</name>
</gene>
<sequence>MTDDLSESISQLQSWLMSVDDNNINEISISILNSVFINSEYSIHLANSLYTAIDYRPLKITLYAQVLLLINNENKAIFPLLKPYFLKNCFSDYEKKKCRLFFLHSCYENGLLDIEDVKYCFTHPNPPDESLEHSFNSLYFFCWFAPELEKEDAPFYEITKQWFFEASKIIRCFPEDLVYFGKNFKELKKNDWKKMRKMRRNNASHLKMLEVLKDDDIDIFEMLQGESDFNWEQRIESSIYDVHWIINESASLFEYSAYFGSVKCFKYIYSNYIQNNPKIDPINENSFNVVHYAIAGGNIEIVRFLHSNDYDFNGALNISALFHRNDIFDWVLNVLEMSIKKSVFGWYGSVINYAIKSFNTYVIDIILNEKANKKSGNDEKFRIFQFAVENCQIETIKFLLNRIDFNLLTKSYSDISILYFPIISNKVEMVKFFISKEPQLINSRSGFELPIWTAAKYGRTEIVEFLGSQPGIYKICNKRTFRDDPYEDCQLPLGITTNVFEFCKSQAKRRLELIKERNPFFVGIG</sequence>